<dbReference type="PANTHER" id="PTHR18964:SF149">
    <property type="entry name" value="BIFUNCTIONAL UDP-N-ACETYLGLUCOSAMINE 2-EPIMERASE_N-ACETYLMANNOSAMINE KINASE"/>
    <property type="match status" value="1"/>
</dbReference>
<accession>A0A4U8QAN6</accession>
<evidence type="ECO:0000313" key="4">
    <source>
        <dbReference type="EMBL" id="TLD02092.1"/>
    </source>
</evidence>
<dbReference type="InterPro" id="IPR043129">
    <property type="entry name" value="ATPase_NBD"/>
</dbReference>
<evidence type="ECO:0000256" key="1">
    <source>
        <dbReference type="ARBA" id="ARBA00002486"/>
    </source>
</evidence>
<dbReference type="InterPro" id="IPR036388">
    <property type="entry name" value="WH-like_DNA-bd_sf"/>
</dbReference>
<evidence type="ECO:0000256" key="2">
    <source>
        <dbReference type="ARBA" id="ARBA00006479"/>
    </source>
</evidence>
<name>A0A4U8QAN6_9FIRM</name>
<dbReference type="EMBL" id="QGQD01000023">
    <property type="protein sequence ID" value="TLD02092.1"/>
    <property type="molecule type" value="Genomic_DNA"/>
</dbReference>
<comment type="similarity">
    <text evidence="2">Belongs to the ROK (NagC/XylR) family.</text>
</comment>
<keyword evidence="3" id="KW-0119">Carbohydrate metabolism</keyword>
<dbReference type="RefSeq" id="WP_027294538.1">
    <property type="nucleotide sequence ID" value="NZ_JTGN01000004.1"/>
</dbReference>
<proteinExistence type="inferred from homology"/>
<dbReference type="Pfam" id="PF13412">
    <property type="entry name" value="HTH_24"/>
    <property type="match status" value="1"/>
</dbReference>
<dbReference type="Proteomes" id="UP000306509">
    <property type="component" value="Unassembled WGS sequence"/>
</dbReference>
<protein>
    <submittedName>
        <fullName evidence="4">N-acetylglucosamine repressor</fullName>
    </submittedName>
</protein>
<comment type="caution">
    <text evidence="4">The sequence shown here is derived from an EMBL/GenBank/DDBJ whole genome shotgun (WGS) entry which is preliminary data.</text>
</comment>
<organism evidence="4 5">
    <name type="scientific">Robinsoniella peoriensis</name>
    <dbReference type="NCBI Taxonomy" id="180332"/>
    <lineage>
        <taxon>Bacteria</taxon>
        <taxon>Bacillati</taxon>
        <taxon>Bacillota</taxon>
        <taxon>Clostridia</taxon>
        <taxon>Lachnospirales</taxon>
        <taxon>Lachnospiraceae</taxon>
        <taxon>Robinsoniella</taxon>
    </lineage>
</organism>
<dbReference type="Gene3D" id="3.30.420.40">
    <property type="match status" value="2"/>
</dbReference>
<keyword evidence="3" id="KW-0859">Xylose metabolism</keyword>
<dbReference type="STRING" id="180332.GCA_000797495_00561"/>
<dbReference type="SUPFAM" id="SSF46785">
    <property type="entry name" value="Winged helix' DNA-binding domain"/>
    <property type="match status" value="1"/>
</dbReference>
<comment type="function">
    <text evidence="1">Transcriptional repressor of xylose-utilizing enzymes.</text>
</comment>
<dbReference type="Gene3D" id="1.10.10.10">
    <property type="entry name" value="Winged helix-like DNA-binding domain superfamily/Winged helix DNA-binding domain"/>
    <property type="match status" value="1"/>
</dbReference>
<evidence type="ECO:0000256" key="3">
    <source>
        <dbReference type="ARBA" id="ARBA00022629"/>
    </source>
</evidence>
<dbReference type="InterPro" id="IPR000600">
    <property type="entry name" value="ROK"/>
</dbReference>
<dbReference type="GO" id="GO:0042732">
    <property type="term" value="P:D-xylose metabolic process"/>
    <property type="evidence" value="ECO:0007669"/>
    <property type="project" value="UniProtKB-KW"/>
</dbReference>
<dbReference type="Pfam" id="PF00480">
    <property type="entry name" value="ROK"/>
    <property type="match status" value="1"/>
</dbReference>
<dbReference type="SUPFAM" id="SSF53067">
    <property type="entry name" value="Actin-like ATPase domain"/>
    <property type="match status" value="1"/>
</dbReference>
<sequence length="373" mass="41973">MGRNGKIIETKRMNKIRIAKFISSKGVTSKAEIANILGLSMPTTLQNVKELVEEGIAVENGVYESTGGRKAKALSIVPDIGYVIGIDITNHHITIVLVNMKKELLQIERIRKTYAPDFSYYEALGDFIRRFILKLKVKSEKILGVGISLPGIVDQEQKLLIRSHTLGVSNVSFKSLDEFIDFNFALENDANSAAYAELGNETENTVYLSLSNTVGGAVFLHDRLYLGENFKSAEFGHMVIEKDGRTCYCGKKGCVDAYCAAKVLMEHADGNLETFFDKLRKQDEECLRVWDEYLEYLALTITNLRMAFDCNIILGGYVGGYLEEFRMDLNKRVLKYNNFDIDTSYIRMGKYKLEASAYGVTMGFADAFFESLQ</sequence>
<gene>
    <name evidence="4" type="primary">nagC_3</name>
    <name evidence="4" type="ORF">DSM106044_01129</name>
</gene>
<keyword evidence="5" id="KW-1185">Reference proteome</keyword>
<reference evidence="4 5" key="1">
    <citation type="journal article" date="2019" name="Anaerobe">
        <title>Detection of Robinsoniella peoriensis in multiple bone samples of a trauma patient.</title>
        <authorList>
            <person name="Schrottner P."/>
            <person name="Hartwich K."/>
            <person name="Bunk B."/>
            <person name="Schober I."/>
            <person name="Helbig S."/>
            <person name="Rudolph W.W."/>
            <person name="Gunzer F."/>
        </authorList>
    </citation>
    <scope>NUCLEOTIDE SEQUENCE [LARGE SCALE GENOMIC DNA]</scope>
    <source>
        <strain evidence="4 5">DSM 106044</strain>
    </source>
</reference>
<dbReference type="InterPro" id="IPR036390">
    <property type="entry name" value="WH_DNA-bd_sf"/>
</dbReference>
<dbReference type="AlphaFoldDB" id="A0A4U8QAN6"/>
<evidence type="ECO:0000313" key="5">
    <source>
        <dbReference type="Proteomes" id="UP000306509"/>
    </source>
</evidence>
<dbReference type="PANTHER" id="PTHR18964">
    <property type="entry name" value="ROK (REPRESSOR, ORF, KINASE) FAMILY"/>
    <property type="match status" value="1"/>
</dbReference>